<evidence type="ECO:0000256" key="6">
    <source>
        <dbReference type="ARBA" id="ARBA00022840"/>
    </source>
</evidence>
<dbReference type="PROSITE" id="PS00107">
    <property type="entry name" value="PROTEIN_KINASE_ATP"/>
    <property type="match status" value="1"/>
</dbReference>
<dbReference type="OrthoDB" id="9813021at2"/>
<keyword evidence="10" id="KW-1185">Reference proteome</keyword>
<keyword evidence="4 7" id="KW-0547">Nucleotide-binding</keyword>
<dbReference type="CDD" id="cd14014">
    <property type="entry name" value="STKc_PknB_like"/>
    <property type="match status" value="1"/>
</dbReference>
<accession>A0A4R5DXP1</accession>
<dbReference type="SMART" id="SM00220">
    <property type="entry name" value="S_TKc"/>
    <property type="match status" value="1"/>
</dbReference>
<gene>
    <name evidence="9" type="ORF">E0F88_04895</name>
</gene>
<dbReference type="EMBL" id="SMFL01000002">
    <property type="protein sequence ID" value="TDE17240.1"/>
    <property type="molecule type" value="Genomic_DNA"/>
</dbReference>
<dbReference type="InterPro" id="IPR011009">
    <property type="entry name" value="Kinase-like_dom_sf"/>
</dbReference>
<dbReference type="PANTHER" id="PTHR43289:SF6">
    <property type="entry name" value="SERINE_THREONINE-PROTEIN KINASE NEKL-3"/>
    <property type="match status" value="1"/>
</dbReference>
<dbReference type="InterPro" id="IPR008271">
    <property type="entry name" value="Ser/Thr_kinase_AS"/>
</dbReference>
<feature type="domain" description="Protein kinase" evidence="8">
    <location>
        <begin position="9"/>
        <end position="266"/>
    </location>
</feature>
<evidence type="ECO:0000256" key="2">
    <source>
        <dbReference type="ARBA" id="ARBA00022527"/>
    </source>
</evidence>
<comment type="caution">
    <text evidence="9">The sequence shown here is derived from an EMBL/GenBank/DDBJ whole genome shotgun (WGS) entry which is preliminary data.</text>
</comment>
<protein>
    <recommendedName>
        <fullName evidence="1">non-specific serine/threonine protein kinase</fullName>
        <ecNumber evidence="1">2.7.11.1</ecNumber>
    </recommendedName>
</protein>
<dbReference type="RefSeq" id="WP_131957004.1">
    <property type="nucleotide sequence ID" value="NZ_SMFL01000002.1"/>
</dbReference>
<evidence type="ECO:0000256" key="7">
    <source>
        <dbReference type="PROSITE-ProRule" id="PRU10141"/>
    </source>
</evidence>
<dbReference type="PROSITE" id="PS00108">
    <property type="entry name" value="PROTEIN_KINASE_ST"/>
    <property type="match status" value="1"/>
</dbReference>
<sequence length="573" mass="63543">MLGRTIQNYRIEQLLGEGGMGTVYKATDLSLRRPVAVKMLHAHLVRNKIFMERFENEAVLSAQLNHPNVATLYNFFQDYQFNLIVMEFVDGMTLEQVLKRNGSLPFQTAVKIVIQTIDGLLNAHQRNILHRDIKAANVMLTAAGNIKLMDFGIARLVGSERITRMDRVVGTLEYMAPELLGGAAPSVQSDLYAVGVLLYELLSGHMPFQSATESALITQILLQKPLPLKNRTTNLPAKIEEIIFKLLEKKPEKRFQTASELRFALVSIVLPGNIDMHMLSALDGGTSVSHHPASRPMEPPTRLVPSGVPTMRPFYFDWFSDNLFTIEGAILGFALLIATAVISYGLMSPPSGSSQQRQNFDSLAVIAEKPVPQIKESGVLDSGKSDALAAYPDVTVKRPAVKIELEEIPEQQYVPPARKKKQVAESVVVSEIRDVEKSKPEPVRETVKPAKMVSVQLKGATLNARFVTALSTENSRQGQTFYLEVVAPLIVDGITVVQSGAQLKGIVEKVISKSESKRAGLWFRLLAVQAINGSWLNIDLKWSDTAFHAIELKEGFVFKKIKIERTSIELAQY</sequence>
<dbReference type="EC" id="2.7.11.1" evidence="1"/>
<evidence type="ECO:0000256" key="4">
    <source>
        <dbReference type="ARBA" id="ARBA00022741"/>
    </source>
</evidence>
<dbReference type="AlphaFoldDB" id="A0A4R5DXP1"/>
<dbReference type="SUPFAM" id="SSF56112">
    <property type="entry name" value="Protein kinase-like (PK-like)"/>
    <property type="match status" value="1"/>
</dbReference>
<evidence type="ECO:0000256" key="5">
    <source>
        <dbReference type="ARBA" id="ARBA00022777"/>
    </source>
</evidence>
<reference evidence="9 10" key="1">
    <citation type="submission" date="2019-03" db="EMBL/GenBank/DDBJ databases">
        <title>Dyadobacter AR-3-6 sp. nov., isolated from arctic soil.</title>
        <authorList>
            <person name="Chaudhary D.K."/>
        </authorList>
    </citation>
    <scope>NUCLEOTIDE SEQUENCE [LARGE SCALE GENOMIC DNA]</scope>
    <source>
        <strain evidence="9 10">AR-3-6</strain>
    </source>
</reference>
<dbReference type="FunFam" id="1.10.510.10:FF:000021">
    <property type="entry name" value="Serine/threonine protein kinase"/>
    <property type="match status" value="1"/>
</dbReference>
<dbReference type="GO" id="GO:0005524">
    <property type="term" value="F:ATP binding"/>
    <property type="evidence" value="ECO:0007669"/>
    <property type="project" value="UniProtKB-UniRule"/>
</dbReference>
<evidence type="ECO:0000259" key="8">
    <source>
        <dbReference type="PROSITE" id="PS50011"/>
    </source>
</evidence>
<keyword evidence="2 9" id="KW-0723">Serine/threonine-protein kinase</keyword>
<name>A0A4R5DXP1_9BACT</name>
<evidence type="ECO:0000256" key="1">
    <source>
        <dbReference type="ARBA" id="ARBA00012513"/>
    </source>
</evidence>
<evidence type="ECO:0000313" key="10">
    <source>
        <dbReference type="Proteomes" id="UP000294850"/>
    </source>
</evidence>
<dbReference type="Gene3D" id="3.30.200.20">
    <property type="entry name" value="Phosphorylase Kinase, domain 1"/>
    <property type="match status" value="1"/>
</dbReference>
<proteinExistence type="predicted"/>
<dbReference type="Pfam" id="PF00069">
    <property type="entry name" value="Pkinase"/>
    <property type="match status" value="1"/>
</dbReference>
<evidence type="ECO:0000256" key="3">
    <source>
        <dbReference type="ARBA" id="ARBA00022679"/>
    </source>
</evidence>
<dbReference type="PROSITE" id="PS50011">
    <property type="entry name" value="PROTEIN_KINASE_DOM"/>
    <property type="match status" value="1"/>
</dbReference>
<dbReference type="PANTHER" id="PTHR43289">
    <property type="entry name" value="MITOGEN-ACTIVATED PROTEIN KINASE KINASE KINASE 20-RELATED"/>
    <property type="match status" value="1"/>
</dbReference>
<keyword evidence="3" id="KW-0808">Transferase</keyword>
<dbReference type="InterPro" id="IPR000719">
    <property type="entry name" value="Prot_kinase_dom"/>
</dbReference>
<feature type="binding site" evidence="7">
    <location>
        <position position="38"/>
    </location>
    <ligand>
        <name>ATP</name>
        <dbReference type="ChEBI" id="CHEBI:30616"/>
    </ligand>
</feature>
<dbReference type="Gene3D" id="1.10.510.10">
    <property type="entry name" value="Transferase(Phosphotransferase) domain 1"/>
    <property type="match status" value="1"/>
</dbReference>
<dbReference type="Proteomes" id="UP000294850">
    <property type="component" value="Unassembled WGS sequence"/>
</dbReference>
<keyword evidence="5 9" id="KW-0418">Kinase</keyword>
<organism evidence="9 10">
    <name type="scientific">Dyadobacter psychrotolerans</name>
    <dbReference type="NCBI Taxonomy" id="2541721"/>
    <lineage>
        <taxon>Bacteria</taxon>
        <taxon>Pseudomonadati</taxon>
        <taxon>Bacteroidota</taxon>
        <taxon>Cytophagia</taxon>
        <taxon>Cytophagales</taxon>
        <taxon>Spirosomataceae</taxon>
        <taxon>Dyadobacter</taxon>
    </lineage>
</organism>
<dbReference type="GO" id="GO:0004674">
    <property type="term" value="F:protein serine/threonine kinase activity"/>
    <property type="evidence" value="ECO:0007669"/>
    <property type="project" value="UniProtKB-KW"/>
</dbReference>
<dbReference type="InterPro" id="IPR017441">
    <property type="entry name" value="Protein_kinase_ATP_BS"/>
</dbReference>
<keyword evidence="6 7" id="KW-0067">ATP-binding</keyword>
<evidence type="ECO:0000313" key="9">
    <source>
        <dbReference type="EMBL" id="TDE17240.1"/>
    </source>
</evidence>